<dbReference type="OMA" id="IAEMTWE"/>
<dbReference type="KEGG" id="mpp:MICPUCDRAFT_54251"/>
<accession>C1N8V2</accession>
<dbReference type="EMBL" id="GG663751">
    <property type="protein sequence ID" value="EEH51241.1"/>
    <property type="molecule type" value="Genomic_DNA"/>
</dbReference>
<name>C1N8V2_MICPC</name>
<feature type="region of interest" description="Disordered" evidence="1">
    <location>
        <begin position="1"/>
        <end position="68"/>
    </location>
</feature>
<evidence type="ECO:0000313" key="3">
    <source>
        <dbReference type="Proteomes" id="UP000001876"/>
    </source>
</evidence>
<proteinExistence type="predicted"/>
<organism evidence="3">
    <name type="scientific">Micromonas pusilla (strain CCMP1545)</name>
    <name type="common">Picoplanktonic green alga</name>
    <dbReference type="NCBI Taxonomy" id="564608"/>
    <lineage>
        <taxon>Eukaryota</taxon>
        <taxon>Viridiplantae</taxon>
        <taxon>Chlorophyta</taxon>
        <taxon>Mamiellophyceae</taxon>
        <taxon>Mamiellales</taxon>
        <taxon>Mamiellaceae</taxon>
        <taxon>Micromonas</taxon>
    </lineage>
</organism>
<feature type="compositionally biased region" description="Low complexity" evidence="1">
    <location>
        <begin position="42"/>
        <end position="59"/>
    </location>
</feature>
<dbReference type="GeneID" id="9689956"/>
<feature type="compositionally biased region" description="Basic and acidic residues" evidence="1">
    <location>
        <begin position="10"/>
        <end position="41"/>
    </location>
</feature>
<sequence>MPQPLGKSIAKVEREERDADEAIRRRREKNQSRGDTSDDLIRSQSRRTSTSGRGYDTSSAEAEDGPPGWMTAATAAALAALTWSFVGLTFSEDPAMGPPLTPEQIAEMTWE</sequence>
<evidence type="ECO:0000256" key="1">
    <source>
        <dbReference type="SAM" id="MobiDB-lite"/>
    </source>
</evidence>
<dbReference type="AlphaFoldDB" id="C1N8V2"/>
<gene>
    <name evidence="2" type="ORF">MICPUCDRAFT_54251</name>
</gene>
<reference evidence="2 3" key="1">
    <citation type="journal article" date="2009" name="Science">
        <title>Green evolution and dynamic adaptations revealed by genomes of the marine picoeukaryotes Micromonas.</title>
        <authorList>
            <person name="Worden A.Z."/>
            <person name="Lee J.H."/>
            <person name="Mock T."/>
            <person name="Rouze P."/>
            <person name="Simmons M.P."/>
            <person name="Aerts A.L."/>
            <person name="Allen A.E."/>
            <person name="Cuvelier M.L."/>
            <person name="Derelle E."/>
            <person name="Everett M.V."/>
            <person name="Foulon E."/>
            <person name="Grimwood J."/>
            <person name="Gundlach H."/>
            <person name="Henrissat B."/>
            <person name="Napoli C."/>
            <person name="McDonald S.M."/>
            <person name="Parker M.S."/>
            <person name="Rombauts S."/>
            <person name="Salamov A."/>
            <person name="Von Dassow P."/>
            <person name="Badger J.H."/>
            <person name="Coutinho P.M."/>
            <person name="Demir E."/>
            <person name="Dubchak I."/>
            <person name="Gentemann C."/>
            <person name="Eikrem W."/>
            <person name="Gready J.E."/>
            <person name="John U."/>
            <person name="Lanier W."/>
            <person name="Lindquist E.A."/>
            <person name="Lucas S."/>
            <person name="Mayer K.F."/>
            <person name="Moreau H."/>
            <person name="Not F."/>
            <person name="Otillar R."/>
            <person name="Panaud O."/>
            <person name="Pangilinan J."/>
            <person name="Paulsen I."/>
            <person name="Piegu B."/>
            <person name="Poliakov A."/>
            <person name="Robbens S."/>
            <person name="Schmutz J."/>
            <person name="Toulza E."/>
            <person name="Wyss T."/>
            <person name="Zelensky A."/>
            <person name="Zhou K."/>
            <person name="Armbrust E.V."/>
            <person name="Bhattacharya D."/>
            <person name="Goodenough U.W."/>
            <person name="Van de Peer Y."/>
            <person name="Grigoriev I.V."/>
        </authorList>
    </citation>
    <scope>NUCLEOTIDE SEQUENCE [LARGE SCALE GENOMIC DNA]</scope>
    <source>
        <strain evidence="2 3">CCMP1545</strain>
    </source>
</reference>
<evidence type="ECO:0000313" key="2">
    <source>
        <dbReference type="EMBL" id="EEH51241.1"/>
    </source>
</evidence>
<protein>
    <submittedName>
        <fullName evidence="2">Predicted protein</fullName>
    </submittedName>
</protein>
<dbReference type="RefSeq" id="XP_003064336.1">
    <property type="nucleotide sequence ID" value="XM_003064290.1"/>
</dbReference>
<dbReference type="Proteomes" id="UP000001876">
    <property type="component" value="Unassembled WGS sequence"/>
</dbReference>
<keyword evidence="3" id="KW-1185">Reference proteome</keyword>